<evidence type="ECO:0000256" key="2">
    <source>
        <dbReference type="ARBA" id="ARBA00004401"/>
    </source>
</evidence>
<comment type="similarity">
    <text evidence="3 6">Belongs to the peptidase S26 family.</text>
</comment>
<keyword evidence="6" id="KW-0472">Membrane</keyword>
<dbReference type="PROSITE" id="PS00761">
    <property type="entry name" value="SPASE_I_3"/>
    <property type="match status" value="1"/>
</dbReference>
<dbReference type="GO" id="GO:0009003">
    <property type="term" value="F:signal peptidase activity"/>
    <property type="evidence" value="ECO:0007669"/>
    <property type="project" value="UniProtKB-EC"/>
</dbReference>
<reference evidence="8 9" key="1">
    <citation type="submission" date="2024-11" db="EMBL/GenBank/DDBJ databases">
        <authorList>
            <person name="Heng Y.C."/>
            <person name="Lim A.C.H."/>
            <person name="Lee J.K.Y."/>
            <person name="Kittelmann S."/>
        </authorList>
    </citation>
    <scope>NUCLEOTIDE SEQUENCE [LARGE SCALE GENOMIC DNA]</scope>
    <source>
        <strain evidence="8 9">WILCCON 0269</strain>
    </source>
</reference>
<dbReference type="InterPro" id="IPR019758">
    <property type="entry name" value="Pept_S26A_signal_pept_1_CS"/>
</dbReference>
<dbReference type="Proteomes" id="UP001623660">
    <property type="component" value="Unassembled WGS sequence"/>
</dbReference>
<accession>A0ABW8SN50</accession>
<evidence type="ECO:0000256" key="4">
    <source>
        <dbReference type="ARBA" id="ARBA00013208"/>
    </source>
</evidence>
<dbReference type="EC" id="3.4.21.89" evidence="4 6"/>
<dbReference type="InterPro" id="IPR036286">
    <property type="entry name" value="LexA/Signal_pep-like_sf"/>
</dbReference>
<evidence type="ECO:0000256" key="3">
    <source>
        <dbReference type="ARBA" id="ARBA00009370"/>
    </source>
</evidence>
<keyword evidence="9" id="KW-1185">Reference proteome</keyword>
<dbReference type="NCBIfam" id="TIGR02227">
    <property type="entry name" value="sigpep_I_bact"/>
    <property type="match status" value="1"/>
</dbReference>
<feature type="domain" description="Peptidase S26" evidence="7">
    <location>
        <begin position="11"/>
        <end position="167"/>
    </location>
</feature>
<evidence type="ECO:0000313" key="9">
    <source>
        <dbReference type="Proteomes" id="UP001623660"/>
    </source>
</evidence>
<comment type="subcellular location">
    <subcellularLocation>
        <location evidence="2">Cell membrane</location>
        <topology evidence="2">Single-pass type II membrane protein</topology>
    </subcellularLocation>
    <subcellularLocation>
        <location evidence="6">Membrane</location>
        <topology evidence="6">Single-pass type II membrane protein</topology>
    </subcellularLocation>
</comment>
<evidence type="ECO:0000256" key="6">
    <source>
        <dbReference type="RuleBase" id="RU362042"/>
    </source>
</evidence>
<keyword evidence="5 6" id="KW-0378">Hydrolase</keyword>
<keyword evidence="6" id="KW-0645">Protease</keyword>
<dbReference type="SUPFAM" id="SSF51306">
    <property type="entry name" value="LexA/Signal peptidase"/>
    <property type="match status" value="1"/>
</dbReference>
<proteinExistence type="inferred from homology"/>
<dbReference type="Gene3D" id="2.10.109.10">
    <property type="entry name" value="Umud Fragment, subunit A"/>
    <property type="match status" value="1"/>
</dbReference>
<dbReference type="CDD" id="cd06530">
    <property type="entry name" value="S26_SPase_I"/>
    <property type="match status" value="1"/>
</dbReference>
<dbReference type="PANTHER" id="PTHR43390">
    <property type="entry name" value="SIGNAL PEPTIDASE I"/>
    <property type="match status" value="1"/>
</dbReference>
<keyword evidence="6" id="KW-1133">Transmembrane helix</keyword>
<dbReference type="Pfam" id="PF10502">
    <property type="entry name" value="Peptidase_S26"/>
    <property type="match status" value="1"/>
</dbReference>
<comment type="caution">
    <text evidence="8">The sequence shown here is derived from an EMBL/GenBank/DDBJ whole genome shotgun (WGS) entry which is preliminary data.</text>
</comment>
<evidence type="ECO:0000256" key="5">
    <source>
        <dbReference type="ARBA" id="ARBA00022801"/>
    </source>
</evidence>
<organism evidence="8 9">
    <name type="scientific">Candidatus Clostridium eludens</name>
    <dbReference type="NCBI Taxonomy" id="3381663"/>
    <lineage>
        <taxon>Bacteria</taxon>
        <taxon>Bacillati</taxon>
        <taxon>Bacillota</taxon>
        <taxon>Clostridia</taxon>
        <taxon>Eubacteriales</taxon>
        <taxon>Clostridiaceae</taxon>
        <taxon>Clostridium</taxon>
    </lineage>
</organism>
<dbReference type="RefSeq" id="WP_406793599.1">
    <property type="nucleotide sequence ID" value="NZ_JBJHZX010000031.1"/>
</dbReference>
<evidence type="ECO:0000313" key="8">
    <source>
        <dbReference type="EMBL" id="MFL0197497.1"/>
    </source>
</evidence>
<dbReference type="InterPro" id="IPR000223">
    <property type="entry name" value="Pept_S26A_signal_pept_1"/>
</dbReference>
<feature type="transmembrane region" description="Helical" evidence="6">
    <location>
        <begin position="12"/>
        <end position="33"/>
    </location>
</feature>
<name>A0ABW8SN50_9CLOT</name>
<dbReference type="PANTHER" id="PTHR43390:SF1">
    <property type="entry name" value="CHLOROPLAST PROCESSING PEPTIDASE"/>
    <property type="match status" value="1"/>
</dbReference>
<sequence length="176" mass="19793">MNNKTIFITIKEYALSILVAIGFAFVFHSYVFARADVTGPSMQPTFNDRDVIFVEKVSTEIGHINRSEIVIFNSKNQNNDTYIKRVIGIAGDKIDIKDGKVYLNGQAITESYLPQGTITEPNSFNTEYVIPKGYIFVLGDNRGNSTDSRILGLINIKDVKGHVIFRAYPFKNISIF</sequence>
<dbReference type="PRINTS" id="PR00727">
    <property type="entry name" value="LEADERPTASE"/>
</dbReference>
<evidence type="ECO:0000256" key="1">
    <source>
        <dbReference type="ARBA" id="ARBA00000677"/>
    </source>
</evidence>
<comment type="catalytic activity">
    <reaction evidence="1 6">
        <text>Cleavage of hydrophobic, N-terminal signal or leader sequences from secreted and periplasmic proteins.</text>
        <dbReference type="EC" id="3.4.21.89"/>
    </reaction>
</comment>
<dbReference type="EMBL" id="JBJHZX010000031">
    <property type="protein sequence ID" value="MFL0197497.1"/>
    <property type="molecule type" value="Genomic_DNA"/>
</dbReference>
<evidence type="ECO:0000259" key="7">
    <source>
        <dbReference type="Pfam" id="PF10502"/>
    </source>
</evidence>
<dbReference type="InterPro" id="IPR019533">
    <property type="entry name" value="Peptidase_S26"/>
</dbReference>
<keyword evidence="6" id="KW-0812">Transmembrane</keyword>
<gene>
    <name evidence="8" type="primary">lepB</name>
    <name evidence="8" type="ORF">ACJDU8_18295</name>
</gene>
<protein>
    <recommendedName>
        <fullName evidence="4 6">Signal peptidase I</fullName>
        <ecNumber evidence="4 6">3.4.21.89</ecNumber>
    </recommendedName>
</protein>